<organism evidence="2 3">
    <name type="scientific">Kutzneria buriramensis</name>
    <dbReference type="NCBI Taxonomy" id="1045776"/>
    <lineage>
        <taxon>Bacteria</taxon>
        <taxon>Bacillati</taxon>
        <taxon>Actinomycetota</taxon>
        <taxon>Actinomycetes</taxon>
        <taxon>Pseudonocardiales</taxon>
        <taxon>Pseudonocardiaceae</taxon>
        <taxon>Kutzneria</taxon>
    </lineage>
</organism>
<evidence type="ECO:0000313" key="3">
    <source>
        <dbReference type="Proteomes" id="UP000256269"/>
    </source>
</evidence>
<dbReference type="AlphaFoldDB" id="A0A3E0HH93"/>
<evidence type="ECO:0000313" key="2">
    <source>
        <dbReference type="EMBL" id="REH44716.1"/>
    </source>
</evidence>
<keyword evidence="3" id="KW-1185">Reference proteome</keyword>
<feature type="domain" description="Tail specific protease" evidence="1">
    <location>
        <begin position="76"/>
        <end position="260"/>
    </location>
</feature>
<dbReference type="Gene3D" id="3.90.226.10">
    <property type="entry name" value="2-enoyl-CoA Hydratase, Chain A, domain 1"/>
    <property type="match status" value="1"/>
</dbReference>
<dbReference type="Pfam" id="PF11918">
    <property type="entry name" value="Peptidase_S41_N"/>
    <property type="match status" value="1"/>
</dbReference>
<dbReference type="GO" id="GO:0006508">
    <property type="term" value="P:proteolysis"/>
    <property type="evidence" value="ECO:0007669"/>
    <property type="project" value="InterPro"/>
</dbReference>
<dbReference type="PANTHER" id="PTHR11261">
    <property type="entry name" value="INTERPHOTORECEPTOR RETINOID-BINDING PROTEIN"/>
    <property type="match status" value="1"/>
</dbReference>
<dbReference type="Gene3D" id="3.30.750.44">
    <property type="match status" value="1"/>
</dbReference>
<dbReference type="InterPro" id="IPR029045">
    <property type="entry name" value="ClpP/crotonase-like_dom_sf"/>
</dbReference>
<gene>
    <name evidence="2" type="ORF">BCF44_108196</name>
</gene>
<evidence type="ECO:0000259" key="1">
    <source>
        <dbReference type="SMART" id="SM00245"/>
    </source>
</evidence>
<dbReference type="RefSeq" id="WP_116176651.1">
    <property type="nucleotide sequence ID" value="NZ_CP144375.1"/>
</dbReference>
<accession>A0A3E0HH93</accession>
<dbReference type="EMBL" id="QUNO01000008">
    <property type="protein sequence ID" value="REH44716.1"/>
    <property type="molecule type" value="Genomic_DNA"/>
</dbReference>
<comment type="caution">
    <text evidence="2">The sequence shown here is derived from an EMBL/GenBank/DDBJ whole genome shotgun (WGS) entry which is preliminary data.</text>
</comment>
<dbReference type="SUPFAM" id="SSF52096">
    <property type="entry name" value="ClpP/crotonase"/>
    <property type="match status" value="1"/>
</dbReference>
<dbReference type="GO" id="GO:0008236">
    <property type="term" value="F:serine-type peptidase activity"/>
    <property type="evidence" value="ECO:0007669"/>
    <property type="project" value="InterPro"/>
</dbReference>
<dbReference type="Proteomes" id="UP000256269">
    <property type="component" value="Unassembled WGS sequence"/>
</dbReference>
<name>A0A3E0HH93_9PSEU</name>
<dbReference type="CDD" id="cd07563">
    <property type="entry name" value="Peptidase_S41_IRBP"/>
    <property type="match status" value="1"/>
</dbReference>
<dbReference type="Pfam" id="PF03572">
    <property type="entry name" value="Peptidase_S41"/>
    <property type="match status" value="1"/>
</dbReference>
<reference evidence="2 3" key="1">
    <citation type="submission" date="2018-08" db="EMBL/GenBank/DDBJ databases">
        <title>Genomic Encyclopedia of Archaeal and Bacterial Type Strains, Phase II (KMG-II): from individual species to whole genera.</title>
        <authorList>
            <person name="Goeker M."/>
        </authorList>
    </citation>
    <scope>NUCLEOTIDE SEQUENCE [LARGE SCALE GENOMIC DNA]</scope>
    <source>
        <strain evidence="2 3">DSM 45791</strain>
    </source>
</reference>
<dbReference type="SMART" id="SM00245">
    <property type="entry name" value="TSPc"/>
    <property type="match status" value="1"/>
</dbReference>
<dbReference type="OrthoDB" id="6397760at2"/>
<protein>
    <submittedName>
        <fullName evidence="2">Peptidase S41-like protein</fullName>
    </submittedName>
</protein>
<proteinExistence type="predicted"/>
<dbReference type="InterPro" id="IPR005151">
    <property type="entry name" value="Tail-specific_protease"/>
</dbReference>
<sequence length="281" mass="30763">MTTRRELIDAVIPLITENYVFPDVAEKVAEVLRRNDYEHLTDVAAFAAAVTEDLQSVNGDKHLRLLYEIPAPPAVTKQHGFDKVEILDGNIGYLENTRLRQAGTHGDFAAAAMTLLADTDALIIDLRRCRGGDPAMVSLLCAYLFDESKHVNDIYFRPDDVTVQFWTPPYVPGRRFGGEKPVWVLTSAMTFSGGEELAYNLQQTGRGTVIGETTRGGAHPTDWHEVAEHLYATVPHARSINPESGTNWEAVGVAPDIEAPAADALDIALDLARKAVTTPSP</sequence>
<dbReference type="PANTHER" id="PTHR11261:SF3">
    <property type="entry name" value="RETINOL-BINDING PROTEIN 3"/>
    <property type="match status" value="1"/>
</dbReference>